<dbReference type="EMBL" id="JALDAW010000014">
    <property type="protein sequence ID" value="MDY5168515.1"/>
    <property type="molecule type" value="Genomic_DNA"/>
</dbReference>
<gene>
    <name evidence="2" type="ORF">DES51_1202</name>
    <name evidence="1" type="ORF">MQE39_10350</name>
</gene>
<protein>
    <recommendedName>
        <fullName evidence="4">VCBS repeat-containing protein</fullName>
    </recommendedName>
</protein>
<dbReference type="Proteomes" id="UP001276902">
    <property type="component" value="Unassembled WGS sequence"/>
</dbReference>
<dbReference type="EMBL" id="QJKH01000020">
    <property type="protein sequence ID" value="PXX75099.1"/>
    <property type="molecule type" value="Genomic_DNA"/>
</dbReference>
<accession>A0A318KD11</accession>
<evidence type="ECO:0000313" key="1">
    <source>
        <dbReference type="EMBL" id="MDY5168515.1"/>
    </source>
</evidence>
<sequence length="343" mass="38673">MKIEKIKLDDIKRCYCASNINMNGENHVMFASEDPNVLCEMFSGRNFEKKEKIWETPGGCMSIIPIPGKEGEFLAVQEFYLKVSPSLSKIVWGKYTDHGFEIKDVLHMPYIHRFDIYHKNGVNYFIGATIATSKTCKDDWSVPGRIYVGQLPEDLNEGISVEVLADGLYRNHGYWHDQDNGEDVGYFGSDQGIVKVTPPAKLGGQWSVELIMQGTIGEIATIDIDNDGEKEIMTIEPFHGTEIKIYKKIDGKYQEVYRYDNEIEFAHTLVGCKLRGVNTFLAGVRRKDAEIFYVQFVDGKYQTTVIEKGVGPANLAVVNEADRDIIVAANHTMNEAAVYVVTD</sequence>
<dbReference type="Proteomes" id="UP000247612">
    <property type="component" value="Unassembled WGS sequence"/>
</dbReference>
<evidence type="ECO:0008006" key="4">
    <source>
        <dbReference type="Google" id="ProtNLM"/>
    </source>
</evidence>
<dbReference type="OrthoDB" id="95664at2"/>
<name>A0A318KD11_9FIRM</name>
<evidence type="ECO:0000313" key="2">
    <source>
        <dbReference type="EMBL" id="PXX75099.1"/>
    </source>
</evidence>
<organism evidence="2 3">
    <name type="scientific">Dielma fastidiosa</name>
    <dbReference type="NCBI Taxonomy" id="1034346"/>
    <lineage>
        <taxon>Bacteria</taxon>
        <taxon>Bacillati</taxon>
        <taxon>Bacillota</taxon>
        <taxon>Erysipelotrichia</taxon>
        <taxon>Erysipelotrichales</taxon>
        <taxon>Erysipelotrichaceae</taxon>
        <taxon>Dielma</taxon>
    </lineage>
</organism>
<dbReference type="AlphaFoldDB" id="A0A318KD11"/>
<evidence type="ECO:0000313" key="3">
    <source>
        <dbReference type="Proteomes" id="UP000247612"/>
    </source>
</evidence>
<comment type="caution">
    <text evidence="2">The sequence shown here is derived from an EMBL/GenBank/DDBJ whole genome shotgun (WGS) entry which is preliminary data.</text>
</comment>
<dbReference type="STRING" id="1034346.GCA_000313565_02221"/>
<reference evidence="2 3" key="1">
    <citation type="submission" date="2018-05" db="EMBL/GenBank/DDBJ databases">
        <title>Genomic Encyclopedia of Type Strains, Phase IV (KMG-IV): sequencing the most valuable type-strain genomes for metagenomic binning, comparative biology and taxonomic classification.</title>
        <authorList>
            <person name="Goeker M."/>
        </authorList>
    </citation>
    <scope>NUCLEOTIDE SEQUENCE [LARGE SCALE GENOMIC DNA]</scope>
    <source>
        <strain evidence="2 3">JC118</strain>
    </source>
</reference>
<dbReference type="RefSeq" id="WP_022938523.1">
    <property type="nucleotide sequence ID" value="NZ_BAABZA010000005.1"/>
</dbReference>
<keyword evidence="3" id="KW-1185">Reference proteome</keyword>
<reference evidence="1" key="2">
    <citation type="submission" date="2022-03" db="EMBL/GenBank/DDBJ databases">
        <title>First case of bacteraemia caused by Dielma fastidiosa in a patient hospitalised with diverticulitis.</title>
        <authorList>
            <person name="Forman-Ankjaer B."/>
            <person name="Hvid-Jensen F."/>
            <person name="Kobel C.M."/>
            <person name="Greve T."/>
        </authorList>
    </citation>
    <scope>NUCLEOTIDE SEQUENCE</scope>
    <source>
        <strain evidence="1">AUH_DF_2021</strain>
    </source>
</reference>
<proteinExistence type="predicted"/>